<name>A0ABY1AB19_9LACO</name>
<protein>
    <submittedName>
        <fullName evidence="6">Flagellar basal-body rod protein FlgG</fullName>
    </submittedName>
</protein>
<dbReference type="SUPFAM" id="SSF117143">
    <property type="entry name" value="Flagellar hook protein flgE"/>
    <property type="match status" value="1"/>
</dbReference>
<keyword evidence="6" id="KW-0969">Cilium</keyword>
<reference evidence="6 7" key="1">
    <citation type="submission" date="2016-10" db="EMBL/GenBank/DDBJ databases">
        <authorList>
            <person name="Varghese N."/>
            <person name="Submissions S."/>
        </authorList>
    </citation>
    <scope>NUCLEOTIDE SEQUENCE [LARGE SCALE GENOMIC DNA]</scope>
    <source>
        <strain evidence="6 7">WC1T17</strain>
    </source>
</reference>
<dbReference type="InterPro" id="IPR010930">
    <property type="entry name" value="Flg_bb/hook_C_dom"/>
</dbReference>
<dbReference type="PROSITE" id="PS00588">
    <property type="entry name" value="FLAGELLA_BB_ROD"/>
    <property type="match status" value="1"/>
</dbReference>
<dbReference type="PANTHER" id="PTHR30435">
    <property type="entry name" value="FLAGELLAR PROTEIN"/>
    <property type="match status" value="1"/>
</dbReference>
<comment type="subcellular location">
    <subcellularLocation>
        <location evidence="2">Bacterial flagellum basal body</location>
    </subcellularLocation>
</comment>
<dbReference type="Pfam" id="PF22692">
    <property type="entry name" value="LlgE_F_G_D1"/>
    <property type="match status" value="1"/>
</dbReference>
<keyword evidence="6" id="KW-0966">Cell projection</keyword>
<feature type="domain" description="Flagellar hook protein FlgE/F/G-like D1" evidence="5">
    <location>
        <begin position="95"/>
        <end position="161"/>
    </location>
</feature>
<sequence>MNMGQLLSISKSGLTGYQNYLDVISNNIANVDTKGFKDKRVAFQELLNNGTYENEVGLSDNAQPLAMNTGVNIQQVNENEAQGALQEASGVYNVAIEGDGYFGVRDANNNLYLTRDGSFYRDSQGNLVNQNGYQVDVQSQLPASQWPTTGAVSISQQGYVSIGNTRVGRILMYRPENSIDMNAVGNNLYQCTGNLISSANTNNGFGIIHQGMLENSNVDMADSMSNLIITQRAYQLNARALQTTDEMMETINKFTE</sequence>
<evidence type="ECO:0000259" key="3">
    <source>
        <dbReference type="Pfam" id="PF00460"/>
    </source>
</evidence>
<dbReference type="InterPro" id="IPR019776">
    <property type="entry name" value="Flagellar_basal_body_rod_CS"/>
</dbReference>
<evidence type="ECO:0000259" key="5">
    <source>
        <dbReference type="Pfam" id="PF22692"/>
    </source>
</evidence>
<dbReference type="InterPro" id="IPR037925">
    <property type="entry name" value="FlgE/F/G-like"/>
</dbReference>
<comment type="caution">
    <text evidence="6">The sequence shown here is derived from an EMBL/GenBank/DDBJ whole genome shotgun (WGS) entry which is preliminary data.</text>
</comment>
<dbReference type="InterPro" id="IPR001444">
    <property type="entry name" value="Flag_bb_rod_N"/>
</dbReference>
<dbReference type="NCBIfam" id="TIGR03506">
    <property type="entry name" value="FlgEFG_subfam"/>
    <property type="match status" value="1"/>
</dbReference>
<evidence type="ECO:0000256" key="1">
    <source>
        <dbReference type="ARBA" id="ARBA00009677"/>
    </source>
</evidence>
<organism evidence="6 7">
    <name type="scientific">Ligilactobacillus ruminis</name>
    <dbReference type="NCBI Taxonomy" id="1623"/>
    <lineage>
        <taxon>Bacteria</taxon>
        <taxon>Bacillati</taxon>
        <taxon>Bacillota</taxon>
        <taxon>Bacilli</taxon>
        <taxon>Lactobacillales</taxon>
        <taxon>Lactobacillaceae</taxon>
        <taxon>Ligilactobacillus</taxon>
    </lineage>
</organism>
<keyword evidence="6" id="KW-0282">Flagellum</keyword>
<evidence type="ECO:0000256" key="2">
    <source>
        <dbReference type="RuleBase" id="RU362116"/>
    </source>
</evidence>
<evidence type="ECO:0000313" key="6">
    <source>
        <dbReference type="EMBL" id="SEM60113.1"/>
    </source>
</evidence>
<feature type="domain" description="Flagellar basal-body/hook protein C-terminal" evidence="4">
    <location>
        <begin position="210"/>
        <end position="253"/>
    </location>
</feature>
<accession>A0ABY1AB19</accession>
<dbReference type="InterPro" id="IPR053967">
    <property type="entry name" value="LlgE_F_G-like_D1"/>
</dbReference>
<keyword evidence="2" id="KW-0975">Bacterial flagellum</keyword>
<dbReference type="Pfam" id="PF00460">
    <property type="entry name" value="Flg_bb_rod"/>
    <property type="match status" value="1"/>
</dbReference>
<dbReference type="Pfam" id="PF06429">
    <property type="entry name" value="Flg_bbr_C"/>
    <property type="match status" value="1"/>
</dbReference>
<evidence type="ECO:0000259" key="4">
    <source>
        <dbReference type="Pfam" id="PF06429"/>
    </source>
</evidence>
<dbReference type="EMBL" id="FOCC01000005">
    <property type="protein sequence ID" value="SEM60113.1"/>
    <property type="molecule type" value="Genomic_DNA"/>
</dbReference>
<gene>
    <name evidence="6" type="ORF">SAMN05216431_10520</name>
</gene>
<dbReference type="InterPro" id="IPR020013">
    <property type="entry name" value="Flagellar_FlgE/F/G"/>
</dbReference>
<dbReference type="Proteomes" id="UP000182089">
    <property type="component" value="Unassembled WGS sequence"/>
</dbReference>
<proteinExistence type="inferred from homology"/>
<evidence type="ECO:0000313" key="7">
    <source>
        <dbReference type="Proteomes" id="UP000182089"/>
    </source>
</evidence>
<comment type="similarity">
    <text evidence="1 2">Belongs to the flagella basal body rod proteins family.</text>
</comment>
<feature type="domain" description="Flagellar basal body rod protein N-terminal" evidence="3">
    <location>
        <begin position="10"/>
        <end position="37"/>
    </location>
</feature>
<dbReference type="PANTHER" id="PTHR30435:SF19">
    <property type="entry name" value="FLAGELLAR BASAL-BODY ROD PROTEIN FLGG"/>
    <property type="match status" value="1"/>
</dbReference>